<dbReference type="EMBL" id="QKWP01001723">
    <property type="protein sequence ID" value="RIB07041.1"/>
    <property type="molecule type" value="Genomic_DNA"/>
</dbReference>
<evidence type="ECO:0000313" key="1">
    <source>
        <dbReference type="EMBL" id="RIB07041.1"/>
    </source>
</evidence>
<dbReference type="AlphaFoldDB" id="A0A397UBP2"/>
<comment type="caution">
    <text evidence="1">The sequence shown here is derived from an EMBL/GenBank/DDBJ whole genome shotgun (WGS) entry which is preliminary data.</text>
</comment>
<sequence>MPSHKTASRIPKHKPVIPRLYRNKKGFISSILVRGNVIASFKFNKEDILIKSDKQITASFATVILQCPEEKTDVATFMLETVKYKKFGKNLTKVIAEKGTIESHVHKIREEMKNLNLVFELIH</sequence>
<protein>
    <submittedName>
        <fullName evidence="1">Uncharacterized protein</fullName>
    </submittedName>
</protein>
<dbReference type="Proteomes" id="UP000266673">
    <property type="component" value="Unassembled WGS sequence"/>
</dbReference>
<evidence type="ECO:0000313" key="2">
    <source>
        <dbReference type="Proteomes" id="UP000266673"/>
    </source>
</evidence>
<keyword evidence="2" id="KW-1185">Reference proteome</keyword>
<proteinExistence type="predicted"/>
<reference evidence="1 2" key="1">
    <citation type="submission" date="2018-06" db="EMBL/GenBank/DDBJ databases">
        <title>Comparative genomics reveals the genomic features of Rhizophagus irregularis, R. cerebriforme, R. diaphanum and Gigaspora rosea, and their symbiotic lifestyle signature.</title>
        <authorList>
            <person name="Morin E."/>
            <person name="San Clemente H."/>
            <person name="Chen E.C.H."/>
            <person name="De La Providencia I."/>
            <person name="Hainaut M."/>
            <person name="Kuo A."/>
            <person name="Kohler A."/>
            <person name="Murat C."/>
            <person name="Tang N."/>
            <person name="Roy S."/>
            <person name="Loubradou J."/>
            <person name="Henrissat B."/>
            <person name="Grigoriev I.V."/>
            <person name="Corradi N."/>
            <person name="Roux C."/>
            <person name="Martin F.M."/>
        </authorList>
    </citation>
    <scope>NUCLEOTIDE SEQUENCE [LARGE SCALE GENOMIC DNA]</scope>
    <source>
        <strain evidence="1 2">DAOM 194757</strain>
    </source>
</reference>
<name>A0A397UBP2_9GLOM</name>
<accession>A0A397UBP2</accession>
<dbReference type="OrthoDB" id="2457724at2759"/>
<gene>
    <name evidence="1" type="ORF">C2G38_2215588</name>
</gene>
<organism evidence="1 2">
    <name type="scientific">Gigaspora rosea</name>
    <dbReference type="NCBI Taxonomy" id="44941"/>
    <lineage>
        <taxon>Eukaryota</taxon>
        <taxon>Fungi</taxon>
        <taxon>Fungi incertae sedis</taxon>
        <taxon>Mucoromycota</taxon>
        <taxon>Glomeromycotina</taxon>
        <taxon>Glomeromycetes</taxon>
        <taxon>Diversisporales</taxon>
        <taxon>Gigasporaceae</taxon>
        <taxon>Gigaspora</taxon>
    </lineage>
</organism>